<dbReference type="SUPFAM" id="SSF55486">
    <property type="entry name" value="Metalloproteases ('zincins'), catalytic domain"/>
    <property type="match status" value="1"/>
</dbReference>
<evidence type="ECO:0008006" key="3">
    <source>
        <dbReference type="Google" id="ProtNLM"/>
    </source>
</evidence>
<organism evidence="2">
    <name type="scientific">marine sediment metagenome</name>
    <dbReference type="NCBI Taxonomy" id="412755"/>
    <lineage>
        <taxon>unclassified sequences</taxon>
        <taxon>metagenomes</taxon>
        <taxon>ecological metagenomes</taxon>
    </lineage>
</organism>
<dbReference type="AlphaFoldDB" id="X0U9A4"/>
<protein>
    <recommendedName>
        <fullName evidence="3">Peptidoglycan binding-like domain-containing protein</fullName>
    </recommendedName>
</protein>
<dbReference type="SUPFAM" id="SSF47090">
    <property type="entry name" value="PGBD-like"/>
    <property type="match status" value="1"/>
</dbReference>
<dbReference type="EMBL" id="BARS01002419">
    <property type="protein sequence ID" value="GAF85060.1"/>
    <property type="molecule type" value="Genomic_DNA"/>
</dbReference>
<dbReference type="InterPro" id="IPR036365">
    <property type="entry name" value="PGBD-like_sf"/>
</dbReference>
<name>X0U9A4_9ZZZZ</name>
<feature type="region of interest" description="Disordered" evidence="1">
    <location>
        <begin position="91"/>
        <end position="113"/>
    </location>
</feature>
<accession>X0U9A4</accession>
<feature type="non-terminal residue" evidence="2">
    <location>
        <position position="502"/>
    </location>
</feature>
<reference evidence="2" key="1">
    <citation type="journal article" date="2014" name="Front. Microbiol.">
        <title>High frequency of phylogenetically diverse reductive dehalogenase-homologous genes in deep subseafloor sedimentary metagenomes.</title>
        <authorList>
            <person name="Kawai M."/>
            <person name="Futagami T."/>
            <person name="Toyoda A."/>
            <person name="Takaki Y."/>
            <person name="Nishi S."/>
            <person name="Hori S."/>
            <person name="Arai W."/>
            <person name="Tsubouchi T."/>
            <person name="Morono Y."/>
            <person name="Uchiyama I."/>
            <person name="Ito T."/>
            <person name="Fujiyama A."/>
            <person name="Inagaki F."/>
            <person name="Takami H."/>
        </authorList>
    </citation>
    <scope>NUCLEOTIDE SEQUENCE</scope>
    <source>
        <strain evidence="2">Expedition CK06-06</strain>
    </source>
</reference>
<comment type="caution">
    <text evidence="2">The sequence shown here is derived from an EMBL/GenBank/DDBJ whole genome shotgun (WGS) entry which is preliminary data.</text>
</comment>
<evidence type="ECO:0000256" key="1">
    <source>
        <dbReference type="SAM" id="MobiDB-lite"/>
    </source>
</evidence>
<evidence type="ECO:0000313" key="2">
    <source>
        <dbReference type="EMBL" id="GAF85060.1"/>
    </source>
</evidence>
<dbReference type="Gene3D" id="1.10.101.10">
    <property type="entry name" value="PGBD-like superfamily/PGBD"/>
    <property type="match status" value="1"/>
</dbReference>
<proteinExistence type="predicted"/>
<gene>
    <name evidence="2" type="ORF">S01H1_04598</name>
</gene>
<feature type="non-terminal residue" evidence="2">
    <location>
        <position position="1"/>
    </location>
</feature>
<dbReference type="InterPro" id="IPR036366">
    <property type="entry name" value="PGBDSf"/>
</dbReference>
<sequence length="502" mass="53335">SDVAVVFVDQIFDEHFTDGTGSFIDLAYTGSGAITPTDVVDAISTIIAHEAGHNLGLWHKYPEEVNPKQLIMLDGNYLLLLPDQLRGGEQQFSTESLSVNGGRAQPLSSEQNEQQQLAFAVGSDDDQVPRTGPSDDAINLVYKPSAKLQIAVSQMDDIDVAEAVLGIVPHGSAWPEIIGLGSGNLSELLDGADILVGDGDRVFLVASTDGDGIDVFSVSPDFTGTVSEINLSSVLTILSEVNIRGTVTDGHIRAASDPSKEVPLPLYQIRVNGGNSPEGVPSAQGSVLAVTAVKIGELGVQSTPTEQVILTGDIAVVDLALDAPGASEYELVGFEIIGDTADTPLVPVRQFSARPDLKLLNGSQVVADVVFPENDDTDFLTEGRFFFAPGTATGFQGQIRIRYMADEEERELILDIQPSSSSTGEAAVTSGSDTLSVVRQQQRLNFLGYRDYDGRVLVVDGIVGPRTRSATRAFQEAVDPTGELIPEEIRGTIDSVTAQLLN</sequence>